<evidence type="ECO:0000313" key="4">
    <source>
        <dbReference type="Proteomes" id="UP000269396"/>
    </source>
</evidence>
<reference evidence="3 4" key="1">
    <citation type="submission" date="2018-11" db="EMBL/GenBank/DDBJ databases">
        <authorList>
            <consortium name="Pathogen Informatics"/>
        </authorList>
    </citation>
    <scope>NUCLEOTIDE SEQUENCE [LARGE SCALE GENOMIC DNA]</scope>
    <source>
        <strain>Denwood</strain>
        <strain evidence="4">Zambia</strain>
    </source>
</reference>
<dbReference type="Gene3D" id="1.20.900.10">
    <property type="entry name" value="Dbl homology (DH) domain"/>
    <property type="match status" value="1"/>
</dbReference>
<evidence type="ECO:0000313" key="3">
    <source>
        <dbReference type="EMBL" id="VDP51056.1"/>
    </source>
</evidence>
<proteinExistence type="predicted"/>
<evidence type="ECO:0000259" key="1">
    <source>
        <dbReference type="PROSITE" id="PS50010"/>
    </source>
</evidence>
<dbReference type="SMART" id="SM00033">
    <property type="entry name" value="CH"/>
    <property type="match status" value="1"/>
</dbReference>
<dbReference type="PANTHER" id="PTHR45818:SF3">
    <property type="entry name" value="PROTEIN VAV"/>
    <property type="match status" value="1"/>
</dbReference>
<dbReference type="SMART" id="SM00325">
    <property type="entry name" value="RhoGEF"/>
    <property type="match status" value="1"/>
</dbReference>
<dbReference type="InterPro" id="IPR035899">
    <property type="entry name" value="DBL_dom_sf"/>
</dbReference>
<dbReference type="InterPro" id="IPR000219">
    <property type="entry name" value="DH_dom"/>
</dbReference>
<dbReference type="Proteomes" id="UP000269396">
    <property type="component" value="Unassembled WGS sequence"/>
</dbReference>
<dbReference type="Gene3D" id="1.10.418.10">
    <property type="entry name" value="Calponin-like domain"/>
    <property type="match status" value="1"/>
</dbReference>
<gene>
    <name evidence="3" type="ORF">SMTD_LOCUS9680</name>
</gene>
<dbReference type="CDD" id="cd00160">
    <property type="entry name" value="RhoGEF"/>
    <property type="match status" value="1"/>
</dbReference>
<dbReference type="CDD" id="cd21201">
    <property type="entry name" value="CH_VAV"/>
    <property type="match status" value="1"/>
</dbReference>
<dbReference type="GO" id="GO:0005085">
    <property type="term" value="F:guanyl-nucleotide exchange factor activity"/>
    <property type="evidence" value="ECO:0007669"/>
    <property type="project" value="InterPro"/>
</dbReference>
<name>A0A3P8I5W1_9TREM</name>
<dbReference type="GO" id="GO:0016477">
    <property type="term" value="P:cell migration"/>
    <property type="evidence" value="ECO:0007669"/>
    <property type="project" value="TreeGrafter"/>
</dbReference>
<dbReference type="InterPro" id="IPR001715">
    <property type="entry name" value="CH_dom"/>
</dbReference>
<dbReference type="Pfam" id="PF00621">
    <property type="entry name" value="RhoGEF"/>
    <property type="match status" value="1"/>
</dbReference>
<dbReference type="EMBL" id="UZAL01029908">
    <property type="protein sequence ID" value="VDP51056.1"/>
    <property type="molecule type" value="Genomic_DNA"/>
</dbReference>
<dbReference type="InterPro" id="IPR036872">
    <property type="entry name" value="CH_dom_sf"/>
</dbReference>
<protein>
    <recommendedName>
        <fullName evidence="5">DH domain-containing protein</fullName>
    </recommendedName>
</protein>
<accession>A0A3P8I5W1</accession>
<dbReference type="AlphaFoldDB" id="A0A3P8I5W1"/>
<organism evidence="3 4">
    <name type="scientific">Schistosoma mattheei</name>
    <dbReference type="NCBI Taxonomy" id="31246"/>
    <lineage>
        <taxon>Eukaryota</taxon>
        <taxon>Metazoa</taxon>
        <taxon>Spiralia</taxon>
        <taxon>Lophotrochozoa</taxon>
        <taxon>Platyhelminthes</taxon>
        <taxon>Trematoda</taxon>
        <taxon>Digenea</taxon>
        <taxon>Strigeidida</taxon>
        <taxon>Schistosomatoidea</taxon>
        <taxon>Schistosomatidae</taxon>
        <taxon>Schistosoma</taxon>
    </lineage>
</organism>
<dbReference type="PROSITE" id="PS50010">
    <property type="entry name" value="DH_2"/>
    <property type="match status" value="1"/>
</dbReference>
<dbReference type="SUPFAM" id="SSF48065">
    <property type="entry name" value="DBL homology domain (DH-domain)"/>
    <property type="match status" value="1"/>
</dbReference>
<feature type="domain" description="Calponin-homology (CH)" evidence="2">
    <location>
        <begin position="8"/>
        <end position="131"/>
    </location>
</feature>
<keyword evidence="4" id="KW-1185">Reference proteome</keyword>
<evidence type="ECO:0000259" key="2">
    <source>
        <dbReference type="PROSITE" id="PS50021"/>
    </source>
</evidence>
<evidence type="ECO:0008006" key="5">
    <source>
        <dbReference type="Google" id="ProtNLM"/>
    </source>
</evidence>
<feature type="domain" description="DH" evidence="1">
    <location>
        <begin position="204"/>
        <end position="340"/>
    </location>
</feature>
<dbReference type="SUPFAM" id="SSF47576">
    <property type="entry name" value="Calponin-homology domain, CH-domain"/>
    <property type="match status" value="1"/>
</dbReference>
<dbReference type="Pfam" id="PF00307">
    <property type="entry name" value="CH"/>
    <property type="match status" value="1"/>
</dbReference>
<dbReference type="PROSITE" id="PS50021">
    <property type="entry name" value="CH"/>
    <property type="match status" value="1"/>
</dbReference>
<sequence>MKTIMEEEDDWRQCAEWLNRCQVIPDDHPALGPDGNAIHLVQALMDGVALCHLLSTLSNHELDIRSMKDFSHMPQNSQFLCFQNLRLFTQLCEKEFDIPRNLLFQPGDIYHAKNFGKAIATLSKLSYSRRAQLTGIPNKLPDSGKPNYTQMEEENKEKLYDTVVYQGSKSRLNLDSEPTTARAYCIREIVDTEKNYVDVLKMLIEELHTIHREFLSNLSLATSATVNFLSLSDVFLKSRDNLLIYGEYCGHLQHAQNLVYEIMRNDVEKRNKIELCQSNSEKYNKFALAELLTIPIQRVLKYHLLLEHLCKLTPADHYDRPDLTVAHEAMREVALSINDVKRDLDTISSIDQIQSSLLEIMLVSSSIILYHLSIFQPPDKRLSSYGHLHMDGEVKVLSESESKAKTR</sequence>
<dbReference type="PANTHER" id="PTHR45818">
    <property type="entry name" value="PROTEIN VAV"/>
    <property type="match status" value="1"/>
</dbReference>
<dbReference type="GO" id="GO:0005737">
    <property type="term" value="C:cytoplasm"/>
    <property type="evidence" value="ECO:0007669"/>
    <property type="project" value="TreeGrafter"/>
</dbReference>